<dbReference type="InterPro" id="IPR004045">
    <property type="entry name" value="Glutathione_S-Trfase_N"/>
</dbReference>
<dbReference type="SUPFAM" id="SSF52833">
    <property type="entry name" value="Thioredoxin-like"/>
    <property type="match status" value="1"/>
</dbReference>
<dbReference type="InterPro" id="IPR010987">
    <property type="entry name" value="Glutathione-S-Trfase_C-like"/>
</dbReference>
<evidence type="ECO:0000256" key="2">
    <source>
        <dbReference type="RuleBase" id="RU003494"/>
    </source>
</evidence>
<dbReference type="Proteomes" id="UP000759131">
    <property type="component" value="Unassembled WGS sequence"/>
</dbReference>
<dbReference type="InterPro" id="IPR004046">
    <property type="entry name" value="GST_C"/>
</dbReference>
<keyword evidence="6" id="KW-1185">Reference proteome</keyword>
<accession>A0A7R9KKY4</accession>
<evidence type="ECO:0000259" key="4">
    <source>
        <dbReference type="PROSITE" id="PS50405"/>
    </source>
</evidence>
<dbReference type="GO" id="GO:0006749">
    <property type="term" value="P:glutathione metabolic process"/>
    <property type="evidence" value="ECO:0007669"/>
    <property type="project" value="TreeGrafter"/>
</dbReference>
<dbReference type="AlphaFoldDB" id="A0A7R9KKY4"/>
<evidence type="ECO:0008006" key="7">
    <source>
        <dbReference type="Google" id="ProtNLM"/>
    </source>
</evidence>
<organism evidence="5">
    <name type="scientific">Medioppia subpectinata</name>
    <dbReference type="NCBI Taxonomy" id="1979941"/>
    <lineage>
        <taxon>Eukaryota</taxon>
        <taxon>Metazoa</taxon>
        <taxon>Ecdysozoa</taxon>
        <taxon>Arthropoda</taxon>
        <taxon>Chelicerata</taxon>
        <taxon>Arachnida</taxon>
        <taxon>Acari</taxon>
        <taxon>Acariformes</taxon>
        <taxon>Sarcoptiformes</taxon>
        <taxon>Oribatida</taxon>
        <taxon>Brachypylina</taxon>
        <taxon>Oppioidea</taxon>
        <taxon>Oppiidae</taxon>
        <taxon>Medioppia</taxon>
    </lineage>
</organism>
<dbReference type="PROSITE" id="PS50405">
    <property type="entry name" value="GST_CTER"/>
    <property type="match status" value="1"/>
</dbReference>
<proteinExistence type="inferred from homology"/>
<dbReference type="PANTHER" id="PTHR43969:SF9">
    <property type="entry name" value="GLUTATHIONE S TRANSFERASE D10, ISOFORM A-RELATED"/>
    <property type="match status" value="1"/>
</dbReference>
<dbReference type="SFLD" id="SFLDG01153">
    <property type="entry name" value="Main.4:_Theta-like"/>
    <property type="match status" value="1"/>
</dbReference>
<dbReference type="Pfam" id="PF00043">
    <property type="entry name" value="GST_C"/>
    <property type="match status" value="1"/>
</dbReference>
<dbReference type="EMBL" id="OC857372">
    <property type="protein sequence ID" value="CAD7625091.1"/>
    <property type="molecule type" value="Genomic_DNA"/>
</dbReference>
<dbReference type="OrthoDB" id="414243at2759"/>
<feature type="domain" description="GST N-terminal" evidence="3">
    <location>
        <begin position="1"/>
        <end position="82"/>
    </location>
</feature>
<name>A0A7R9KKY4_9ACAR</name>
<gene>
    <name evidence="5" type="ORF">OSB1V03_LOCUS5527</name>
</gene>
<dbReference type="Pfam" id="PF02798">
    <property type="entry name" value="GST_N"/>
    <property type="match status" value="1"/>
</dbReference>
<dbReference type="InterPro" id="IPR036249">
    <property type="entry name" value="Thioredoxin-like_sf"/>
</dbReference>
<dbReference type="InterPro" id="IPR040079">
    <property type="entry name" value="Glutathione_S-Trfase"/>
</dbReference>
<evidence type="ECO:0000256" key="1">
    <source>
        <dbReference type="ARBA" id="ARBA00011738"/>
    </source>
</evidence>
<dbReference type="PANTHER" id="PTHR43969">
    <property type="entry name" value="GLUTATHIONE S TRANSFERASE D10, ISOFORM A-RELATED"/>
    <property type="match status" value="1"/>
</dbReference>
<dbReference type="CDD" id="cd03177">
    <property type="entry name" value="GST_C_Delta_Epsilon"/>
    <property type="match status" value="1"/>
</dbReference>
<dbReference type="FunFam" id="1.20.1050.10:FF:000007">
    <property type="entry name" value="Glutathione S-transferase 1-1"/>
    <property type="match status" value="1"/>
</dbReference>
<evidence type="ECO:0000259" key="3">
    <source>
        <dbReference type="PROSITE" id="PS50404"/>
    </source>
</evidence>
<evidence type="ECO:0000313" key="6">
    <source>
        <dbReference type="Proteomes" id="UP000759131"/>
    </source>
</evidence>
<evidence type="ECO:0000313" key="5">
    <source>
        <dbReference type="EMBL" id="CAD7625091.1"/>
    </source>
</evidence>
<dbReference type="Gene3D" id="1.20.1050.10">
    <property type="match status" value="1"/>
</dbReference>
<comment type="subunit">
    <text evidence="1">Homodimer.</text>
</comment>
<protein>
    <recommendedName>
        <fullName evidence="7">Glutathione S-transferase</fullName>
    </recommendedName>
</protein>
<dbReference type="InterPro" id="IPR036282">
    <property type="entry name" value="Glutathione-S-Trfase_C_sf"/>
</dbReference>
<reference evidence="5" key="1">
    <citation type="submission" date="2020-11" db="EMBL/GenBank/DDBJ databases">
        <authorList>
            <person name="Tran Van P."/>
        </authorList>
    </citation>
    <scope>NUCLEOTIDE SEQUENCE</scope>
</reference>
<dbReference type="CDD" id="cd03045">
    <property type="entry name" value="GST_N_Delta_Epsilon"/>
    <property type="match status" value="1"/>
</dbReference>
<dbReference type="SFLD" id="SFLDS00019">
    <property type="entry name" value="Glutathione_Transferase_(cytos"/>
    <property type="match status" value="1"/>
</dbReference>
<comment type="similarity">
    <text evidence="2">Belongs to the GST superfamily.</text>
</comment>
<sequence>MPIDLYYNKFSAPSRAAWMTARQLGLDFNLTSVDLSTGEQFKPEFIALNPLHTVPTLADNGFALWESRAIMQYLCNRYAPDSTLYPKDPKKRALVDRSLYFDLTFTPQLAEVMMARVLMGTEPAADKLAKLDESLKAINNLIGVNRYLTGDQLTIADLSLLSLTSYIDKGSIDISPYPNYQRWVQALQQELPYYYEINNIPKADWDESLDKYRALLAAKAK</sequence>
<feature type="domain" description="GST C-terminal" evidence="4">
    <location>
        <begin position="88"/>
        <end position="205"/>
    </location>
</feature>
<dbReference type="GO" id="GO:0004364">
    <property type="term" value="F:glutathione transferase activity"/>
    <property type="evidence" value="ECO:0007669"/>
    <property type="project" value="TreeGrafter"/>
</dbReference>
<dbReference type="FunFam" id="3.40.30.10:FF:000034">
    <property type="entry name" value="glutathione S-transferase 1"/>
    <property type="match status" value="1"/>
</dbReference>
<dbReference type="EMBL" id="CAJPIZ010002797">
    <property type="protein sequence ID" value="CAG2105521.1"/>
    <property type="molecule type" value="Genomic_DNA"/>
</dbReference>
<dbReference type="PROSITE" id="PS50404">
    <property type="entry name" value="GST_NTER"/>
    <property type="match status" value="1"/>
</dbReference>
<dbReference type="Gene3D" id="3.40.30.10">
    <property type="entry name" value="Glutaredoxin"/>
    <property type="match status" value="1"/>
</dbReference>
<dbReference type="SFLD" id="SFLDG00358">
    <property type="entry name" value="Main_(cytGST)"/>
    <property type="match status" value="1"/>
</dbReference>
<dbReference type="SUPFAM" id="SSF47616">
    <property type="entry name" value="GST C-terminal domain-like"/>
    <property type="match status" value="1"/>
</dbReference>